<evidence type="ECO:0000313" key="2">
    <source>
        <dbReference type="EMBL" id="AFC21743.1"/>
    </source>
</evidence>
<protein>
    <submittedName>
        <fullName evidence="2">Uncharacterized protein</fullName>
    </submittedName>
</protein>
<dbReference type="KEGG" id="vg:13994033"/>
<dbReference type="OrthoDB" id="11878at10239"/>
<sequence length="215" mass="23769">MSKQFSKMMESKSRVEALNLIQLTESNIEKAEIVLAVKGEIVDKLQRQAEVINNMGVDVLGPLLDRIKAEHGVEAAESFRNNISGLLDHAVKTIMDVKDKISTETLKLTGDITSSPDVSDLGSDAGFDDVSLDVDTPEGDFDFEDDADLGDDVALPEPTPMDREMKESVKPKRVGIQLESVKGTVGTKYFDSKSEMQQWLTENEKKIAKVIRIIK</sequence>
<name>K4F6X7_9CAUD</name>
<organism evidence="2 3">
    <name type="scientific">Cronobacter phage vB_CsaM_GAP32</name>
    <dbReference type="NCBI Taxonomy" id="1141136"/>
    <lineage>
        <taxon>Viruses</taxon>
        <taxon>Duplodnaviria</taxon>
        <taxon>Heunggongvirae</taxon>
        <taxon>Uroviricota</taxon>
        <taxon>Caudoviricetes</taxon>
        <taxon>Mimasvirus</taxon>
        <taxon>Mimasvirus GAP32</taxon>
    </lineage>
</organism>
<dbReference type="Proteomes" id="UP000000457">
    <property type="component" value="Segment"/>
</dbReference>
<accession>K4F6X7</accession>
<evidence type="ECO:0000256" key="1">
    <source>
        <dbReference type="SAM" id="MobiDB-lite"/>
    </source>
</evidence>
<dbReference type="GeneID" id="13994033"/>
<dbReference type="EMBL" id="JN882285">
    <property type="protein sequence ID" value="AFC21743.1"/>
    <property type="molecule type" value="Genomic_DNA"/>
</dbReference>
<evidence type="ECO:0000313" key="3">
    <source>
        <dbReference type="Proteomes" id="UP000000457"/>
    </source>
</evidence>
<proteinExistence type="predicted"/>
<dbReference type="RefSeq" id="YP_006987398.1">
    <property type="nucleotide sequence ID" value="NC_019401.1"/>
</dbReference>
<gene>
    <name evidence="2" type="ORF">GAP32_293</name>
</gene>
<feature type="region of interest" description="Disordered" evidence="1">
    <location>
        <begin position="143"/>
        <end position="167"/>
    </location>
</feature>
<reference evidence="2 3" key="1">
    <citation type="journal article" date="2014" name="Virology">
        <title>Supersize me: Cronobacter sakazakii phage GAP32.</title>
        <authorList>
            <person name="Abbasifar R."/>
            <person name="Griffiths M.W."/>
            <person name="Sabour P.M."/>
            <person name="Ackermann H.-W."/>
            <person name="Vandersteegen K."/>
            <person name="Lavigne R."/>
            <person name="Noben J.-P."/>
            <person name="Villa A.A."/>
            <person name="Abbasifar A."/>
            <person name="Nash J.H.E."/>
            <person name="Kropinski A.M."/>
        </authorList>
    </citation>
    <scope>NUCLEOTIDE SEQUENCE [LARGE SCALE GENOMIC DNA]</scope>
    <source>
        <strain evidence="2">GAP-32</strain>
    </source>
</reference>
<keyword evidence="3" id="KW-1185">Reference proteome</keyword>